<keyword evidence="4" id="KW-1185">Reference proteome</keyword>
<organism evidence="3 4">
    <name type="scientific">Niveibacterium microcysteis</name>
    <dbReference type="NCBI Taxonomy" id="2811415"/>
    <lineage>
        <taxon>Bacteria</taxon>
        <taxon>Pseudomonadati</taxon>
        <taxon>Pseudomonadota</taxon>
        <taxon>Betaproteobacteria</taxon>
        <taxon>Rhodocyclales</taxon>
        <taxon>Rhodocyclaceae</taxon>
        <taxon>Niveibacterium</taxon>
    </lineage>
</organism>
<keyword evidence="1" id="KW-0472">Membrane</keyword>
<evidence type="ECO:0000313" key="3">
    <source>
        <dbReference type="EMBL" id="QSI78472.1"/>
    </source>
</evidence>
<dbReference type="PANTHER" id="PTHR46663:SF2">
    <property type="entry name" value="GGDEF DOMAIN-CONTAINING PROTEIN"/>
    <property type="match status" value="1"/>
</dbReference>
<dbReference type="InterPro" id="IPR029787">
    <property type="entry name" value="Nucleotide_cyclase"/>
</dbReference>
<name>A0ABX7M9R5_9RHOO</name>
<dbReference type="Gene3D" id="3.30.70.270">
    <property type="match status" value="1"/>
</dbReference>
<dbReference type="Pfam" id="PF00990">
    <property type="entry name" value="GGDEF"/>
    <property type="match status" value="1"/>
</dbReference>
<dbReference type="SUPFAM" id="SSF55073">
    <property type="entry name" value="Nucleotide cyclase"/>
    <property type="match status" value="1"/>
</dbReference>
<sequence length="391" mass="42749">MSVKYILDAPSRRKLIALSLLALLCCVVAGWAASRMIDAQREGERLAHVLHRLESLRAAILSNAIPAVAAPDDDANVPRLLADCLQLSSDDAAQQRRLTKLGALLDMRQRQPPINLDQDPQAGPMQPGELGNTYVLLAAHAWIDAMKVSLEDRLALSQARHQESLQWVQWAVAAALIAALLFGLVLIRVMRHLSHQGHARISSLEAKANRDPLTGLPNRRLLQDRLEQAVLRARRRRCHAAVVVIDLDGFKPVNDTHGHAIGDVVLRRVSKRMKSALRSEDTVCRMGGDEFVVIIGEVDDPVYAVRRARDLVLRISRPIRHEDKVLRVGASAGLALFPDDAGDGTELLELADQALYAAKHGGRGQVVTAGEMTHGHTTLTSLPSEPAARLA</sequence>
<dbReference type="PANTHER" id="PTHR46663">
    <property type="entry name" value="DIGUANYLATE CYCLASE DGCT-RELATED"/>
    <property type="match status" value="1"/>
</dbReference>
<evidence type="ECO:0000256" key="1">
    <source>
        <dbReference type="SAM" id="Phobius"/>
    </source>
</evidence>
<protein>
    <submittedName>
        <fullName evidence="3">GGDEF domain-containing protein</fullName>
    </submittedName>
</protein>
<reference evidence="3 4" key="1">
    <citation type="submission" date="2021-02" db="EMBL/GenBank/DDBJ databases">
        <title>Niveibacterium changnyeongensis HC41.</title>
        <authorList>
            <person name="Kang M."/>
        </authorList>
    </citation>
    <scope>NUCLEOTIDE SEQUENCE [LARGE SCALE GENOMIC DNA]</scope>
    <source>
        <strain evidence="3 4">HC41</strain>
    </source>
</reference>
<dbReference type="NCBIfam" id="TIGR00254">
    <property type="entry name" value="GGDEF"/>
    <property type="match status" value="1"/>
</dbReference>
<dbReference type="PROSITE" id="PS50887">
    <property type="entry name" value="GGDEF"/>
    <property type="match status" value="1"/>
</dbReference>
<dbReference type="Proteomes" id="UP000663570">
    <property type="component" value="Chromosome"/>
</dbReference>
<feature type="domain" description="GGDEF" evidence="2">
    <location>
        <begin position="238"/>
        <end position="371"/>
    </location>
</feature>
<dbReference type="RefSeq" id="WP_172196647.1">
    <property type="nucleotide sequence ID" value="NZ_CP071060.1"/>
</dbReference>
<evidence type="ECO:0000259" key="2">
    <source>
        <dbReference type="PROSITE" id="PS50887"/>
    </source>
</evidence>
<keyword evidence="1" id="KW-1133">Transmembrane helix</keyword>
<evidence type="ECO:0000313" key="4">
    <source>
        <dbReference type="Proteomes" id="UP000663570"/>
    </source>
</evidence>
<keyword evidence="1" id="KW-0812">Transmembrane</keyword>
<dbReference type="InterPro" id="IPR043128">
    <property type="entry name" value="Rev_trsase/Diguanyl_cyclase"/>
</dbReference>
<feature type="transmembrane region" description="Helical" evidence="1">
    <location>
        <begin position="167"/>
        <end position="187"/>
    </location>
</feature>
<proteinExistence type="predicted"/>
<dbReference type="InterPro" id="IPR000160">
    <property type="entry name" value="GGDEF_dom"/>
</dbReference>
<dbReference type="SMART" id="SM00267">
    <property type="entry name" value="GGDEF"/>
    <property type="match status" value="1"/>
</dbReference>
<dbReference type="EMBL" id="CP071060">
    <property type="protein sequence ID" value="QSI78472.1"/>
    <property type="molecule type" value="Genomic_DNA"/>
</dbReference>
<gene>
    <name evidence="3" type="ORF">JY500_07630</name>
</gene>
<accession>A0ABX7M9R5</accession>
<dbReference type="InterPro" id="IPR052163">
    <property type="entry name" value="DGC-Regulatory_Protein"/>
</dbReference>
<dbReference type="CDD" id="cd01949">
    <property type="entry name" value="GGDEF"/>
    <property type="match status" value="1"/>
</dbReference>